<feature type="binding site" evidence="9">
    <location>
        <position position="320"/>
    </location>
    <ligand>
        <name>DNA</name>
        <dbReference type="ChEBI" id="CHEBI:16991"/>
    </ligand>
</feature>
<dbReference type="EC" id="3.6.4.-" evidence="9"/>
<dbReference type="GO" id="GO:0005737">
    <property type="term" value="C:cytoplasm"/>
    <property type="evidence" value="ECO:0007669"/>
    <property type="project" value="UniProtKB-SubCell"/>
</dbReference>
<keyword evidence="1 9" id="KW-0963">Cytoplasm</keyword>
<comment type="function">
    <text evidence="9">The RuvA-RuvB-RuvC complex processes Holliday junction (HJ) DNA during genetic recombination and DNA repair, while the RuvA-RuvB complex plays an important role in the rescue of blocked DNA replication forks via replication fork reversal (RFR). RuvA specifically binds to HJ cruciform DNA, conferring on it an open structure. The RuvB hexamer acts as an ATP-dependent pump, pulling dsDNA into and through the RuvAB complex. RuvB forms 2 homohexamers on either side of HJ DNA bound by 1 or 2 RuvA tetramers; 4 subunits per hexamer contact DNA at a time. Coordinated motions by a converter formed by DNA-disengaged RuvB subunits stimulates ATP hydrolysis and nucleotide exchange. Immobilization of the converter enables RuvB to convert the ATP-contained energy into a lever motion, pulling 2 nucleotides of DNA out of the RuvA tetramer per ATP hydrolyzed, thus driving DNA branch migration. The RuvB motors rotate together with the DNA substrate, which together with the progressing nucleotide cycle form the mechanistic basis for DNA recombination by continuous HJ branch migration. Branch migration allows RuvC to scan DNA until it finds its consensus sequence, where it cleaves and resolves cruciform DNA.</text>
</comment>
<dbReference type="Gene3D" id="1.10.8.60">
    <property type="match status" value="1"/>
</dbReference>
<dbReference type="PANTHER" id="PTHR42848:SF1">
    <property type="entry name" value="HOLLIDAY JUNCTION BRANCH MIGRATION COMPLEX SUBUNIT RUVB"/>
    <property type="match status" value="1"/>
</dbReference>
<feature type="binding site" evidence="9">
    <location>
        <position position="72"/>
    </location>
    <ligand>
        <name>ATP</name>
        <dbReference type="ChEBI" id="CHEBI:30616"/>
    </ligand>
</feature>
<dbReference type="AlphaFoldDB" id="A0A6M3ZL41"/>
<evidence type="ECO:0000256" key="1">
    <source>
        <dbReference type="ARBA" id="ARBA00022490"/>
    </source>
</evidence>
<dbReference type="SMART" id="SM00382">
    <property type="entry name" value="AAA"/>
    <property type="match status" value="1"/>
</dbReference>
<dbReference type="FunFam" id="3.40.50.300:FF:000073">
    <property type="entry name" value="Holliday junction ATP-dependent DNA helicase RuvB"/>
    <property type="match status" value="1"/>
</dbReference>
<dbReference type="FunFam" id="1.10.8.60:FF:000023">
    <property type="entry name" value="Holliday junction ATP-dependent DNA helicase RuvB"/>
    <property type="match status" value="1"/>
</dbReference>
<dbReference type="RefSeq" id="WP_017452024.1">
    <property type="nucleotide sequence ID" value="NZ_CP008956.1"/>
</dbReference>
<evidence type="ECO:0000256" key="7">
    <source>
        <dbReference type="ARBA" id="ARBA00023172"/>
    </source>
</evidence>
<dbReference type="InterPro" id="IPR004605">
    <property type="entry name" value="DNA_helicase_Holl-junc_RuvB"/>
</dbReference>
<evidence type="ECO:0000256" key="4">
    <source>
        <dbReference type="ARBA" id="ARBA00022801"/>
    </source>
</evidence>
<dbReference type="InterPro" id="IPR027417">
    <property type="entry name" value="P-loop_NTPase"/>
</dbReference>
<sequence>MSIQTDDFSEQRIISATPASANEEAIERALRPKQLDEYVGQEKVRAQLEIFISAARKRGEPLDHTLLFGPPGLGKTTMAHIIAREMGVNLRQTSGPVLERAGDLAALLTNLEANDVLFIDEIHRMSPVVEEILYPALEDYQIDIMIGEGPAARSVRLDLQPFTLVGATTRAGMLTNPLRDRFGIVARLEFYTPPELARIVTRSAGLLNAPIVEDGALEIARRSRGTPRIANRLLRRVRDYAEVKGEGRITREMADAALVMLDVDPVGFDLMDRKLLEAVLFKFGGGPVGLDNLAAAIGEERDTIEDVLEPYLIQQGYLQRTPRGRIATGAAYQHFGVTAPRTGPNGELWGN</sequence>
<comment type="domain">
    <text evidence="9">Has 3 domains, the large (RuvB-L) and small ATPase (RuvB-S) domains and the C-terminal head (RuvB-H) domain. The head domain binds DNA, while the ATPase domains jointly bind ATP, ADP or are empty depending on the state of the subunit in the translocation cycle. During a single DNA translocation step the structure of each domain remains the same, but their relative positions change.</text>
</comment>
<proteinExistence type="inferred from homology"/>
<keyword evidence="3 9" id="KW-0227">DNA damage</keyword>
<dbReference type="Proteomes" id="UP000501648">
    <property type="component" value="Chromosome"/>
</dbReference>
<dbReference type="Pfam" id="PF05496">
    <property type="entry name" value="RuvB_N"/>
    <property type="match status" value="1"/>
</dbReference>
<feature type="binding site" evidence="9">
    <location>
        <position position="181"/>
    </location>
    <ligand>
        <name>ATP</name>
        <dbReference type="ChEBI" id="CHEBI:30616"/>
    </ligand>
</feature>
<dbReference type="NCBIfam" id="TIGR00635">
    <property type="entry name" value="ruvB"/>
    <property type="match status" value="1"/>
</dbReference>
<dbReference type="SUPFAM" id="SSF52540">
    <property type="entry name" value="P-loop containing nucleoside triphosphate hydrolases"/>
    <property type="match status" value="1"/>
</dbReference>
<dbReference type="GO" id="GO:0005524">
    <property type="term" value="F:ATP binding"/>
    <property type="evidence" value="ECO:0007669"/>
    <property type="project" value="UniProtKB-UniRule"/>
</dbReference>
<dbReference type="GO" id="GO:0006281">
    <property type="term" value="P:DNA repair"/>
    <property type="evidence" value="ECO:0007669"/>
    <property type="project" value="UniProtKB-UniRule"/>
</dbReference>
<feature type="binding site" evidence="9">
    <location>
        <position position="191"/>
    </location>
    <ligand>
        <name>ATP</name>
        <dbReference type="ChEBI" id="CHEBI:30616"/>
    </ligand>
</feature>
<feature type="domain" description="AAA+ ATPase" evidence="10">
    <location>
        <begin position="61"/>
        <end position="188"/>
    </location>
</feature>
<feature type="binding site" evidence="9">
    <location>
        <position position="325"/>
    </location>
    <ligand>
        <name>DNA</name>
        <dbReference type="ChEBI" id="CHEBI:16991"/>
    </ligand>
</feature>
<dbReference type="GO" id="GO:0016787">
    <property type="term" value="F:hydrolase activity"/>
    <property type="evidence" value="ECO:0007669"/>
    <property type="project" value="UniProtKB-KW"/>
</dbReference>
<organism evidence="11 12">
    <name type="scientific">Herbaspirillum rubrisubalbicans Os34</name>
    <dbReference type="NCBI Taxonomy" id="1235827"/>
    <lineage>
        <taxon>Bacteria</taxon>
        <taxon>Pseudomonadati</taxon>
        <taxon>Pseudomonadota</taxon>
        <taxon>Betaproteobacteria</taxon>
        <taxon>Burkholderiales</taxon>
        <taxon>Oxalobacteraceae</taxon>
        <taxon>Herbaspirillum</taxon>
    </lineage>
</organism>
<comment type="catalytic activity">
    <reaction evidence="9">
        <text>ATP + H2O = ADP + phosphate + H(+)</text>
        <dbReference type="Rhea" id="RHEA:13065"/>
        <dbReference type="ChEBI" id="CHEBI:15377"/>
        <dbReference type="ChEBI" id="CHEBI:15378"/>
        <dbReference type="ChEBI" id="CHEBI:30616"/>
        <dbReference type="ChEBI" id="CHEBI:43474"/>
        <dbReference type="ChEBI" id="CHEBI:456216"/>
    </reaction>
</comment>
<keyword evidence="7 9" id="KW-0233">DNA recombination</keyword>
<keyword evidence="6 9" id="KW-0238">DNA-binding</keyword>
<dbReference type="CDD" id="cd00009">
    <property type="entry name" value="AAA"/>
    <property type="match status" value="1"/>
</dbReference>
<evidence type="ECO:0000259" key="10">
    <source>
        <dbReference type="SMART" id="SM00382"/>
    </source>
</evidence>
<dbReference type="InterPro" id="IPR008823">
    <property type="entry name" value="RuvB_wg_C"/>
</dbReference>
<dbReference type="PANTHER" id="PTHR42848">
    <property type="match status" value="1"/>
</dbReference>
<dbReference type="GO" id="GO:0009378">
    <property type="term" value="F:four-way junction helicase activity"/>
    <property type="evidence" value="ECO:0007669"/>
    <property type="project" value="InterPro"/>
</dbReference>
<dbReference type="InterPro" id="IPR036390">
    <property type="entry name" value="WH_DNA-bd_sf"/>
</dbReference>
<comment type="subunit">
    <text evidence="9">Homohexamer. Forms an RuvA(8)-RuvB(12)-Holliday junction (HJ) complex. HJ DNA is sandwiched between 2 RuvA tetramers; dsDNA enters through RuvA and exits via RuvB. An RuvB hexamer assembles on each DNA strand where it exits the tetramer. Each RuvB hexamer is contacted by two RuvA subunits (via domain III) on 2 adjacent RuvB subunits; this complex drives branch migration. In the full resolvosome a probable DNA-RuvA(4)-RuvB(12)-RuvC(2) complex forms which resolves the HJ.</text>
</comment>
<feature type="binding site" evidence="9">
    <location>
        <position position="30"/>
    </location>
    <ligand>
        <name>ATP</name>
        <dbReference type="ChEBI" id="CHEBI:30616"/>
    </ligand>
</feature>
<name>A0A6M3ZL41_9BURK</name>
<dbReference type="Gene3D" id="1.10.10.10">
    <property type="entry name" value="Winged helix-like DNA-binding domain superfamily/Winged helix DNA-binding domain"/>
    <property type="match status" value="1"/>
</dbReference>
<keyword evidence="2 9" id="KW-0547">Nucleotide-binding</keyword>
<dbReference type="FunFam" id="1.10.10.10:FF:000086">
    <property type="entry name" value="Holliday junction ATP-dependent DNA helicase RuvB"/>
    <property type="match status" value="1"/>
</dbReference>
<feature type="region of interest" description="Head domain (RuvB-H)" evidence="9">
    <location>
        <begin position="265"/>
        <end position="351"/>
    </location>
</feature>
<accession>A0A6M3ZL41</accession>
<reference evidence="11 12" key="1">
    <citation type="journal article" date="2012" name="J. Bacteriol.">
        <title>Genome sequence of the pathogenic Herbaspirillum seropedicae strain Os34, isolated from rice roots.</title>
        <authorList>
            <person name="Ye W."/>
            <person name="Ye S."/>
            <person name="Liu J."/>
            <person name="Chang S."/>
            <person name="Chen M."/>
            <person name="Zhu B."/>
            <person name="Guo L."/>
            <person name="An Q."/>
        </authorList>
    </citation>
    <scope>NUCLEOTIDE SEQUENCE [LARGE SCALE GENOMIC DNA]</scope>
    <source>
        <strain evidence="11 12">Os34</strain>
    </source>
</reference>
<dbReference type="GO" id="GO:0006310">
    <property type="term" value="P:DNA recombination"/>
    <property type="evidence" value="ECO:0007669"/>
    <property type="project" value="UniProtKB-UniRule"/>
</dbReference>
<feature type="region of interest" description="Small ATPAse domain (RuvB-S)" evidence="9">
    <location>
        <begin position="192"/>
        <end position="262"/>
    </location>
</feature>
<protein>
    <recommendedName>
        <fullName evidence="9">Holliday junction branch migration complex subunit RuvB</fullName>
        <ecNumber evidence="9">3.6.4.-</ecNumber>
    </recommendedName>
</protein>
<keyword evidence="11" id="KW-0347">Helicase</keyword>
<dbReference type="HAMAP" id="MF_00016">
    <property type="entry name" value="DNA_HJ_migration_RuvB"/>
    <property type="match status" value="1"/>
</dbReference>
<feature type="binding site" evidence="9">
    <location>
        <position position="31"/>
    </location>
    <ligand>
        <name>ATP</name>
        <dbReference type="ChEBI" id="CHEBI:30616"/>
    </ligand>
</feature>
<dbReference type="Pfam" id="PF17864">
    <property type="entry name" value="AAA_lid_4"/>
    <property type="match status" value="1"/>
</dbReference>
<feature type="binding site" evidence="9">
    <location>
        <position position="77"/>
    </location>
    <ligand>
        <name>ATP</name>
        <dbReference type="ChEBI" id="CHEBI:30616"/>
    </ligand>
</feature>
<evidence type="ECO:0000256" key="2">
    <source>
        <dbReference type="ARBA" id="ARBA00022741"/>
    </source>
</evidence>
<evidence type="ECO:0000256" key="9">
    <source>
        <dbReference type="HAMAP-Rule" id="MF_00016"/>
    </source>
</evidence>
<evidence type="ECO:0000313" key="12">
    <source>
        <dbReference type="Proteomes" id="UP000501648"/>
    </source>
</evidence>
<dbReference type="GO" id="GO:0048476">
    <property type="term" value="C:Holliday junction resolvase complex"/>
    <property type="evidence" value="ECO:0007669"/>
    <property type="project" value="UniProtKB-UniRule"/>
</dbReference>
<feature type="binding site" evidence="9">
    <location>
        <position position="228"/>
    </location>
    <ligand>
        <name>ATP</name>
        <dbReference type="ChEBI" id="CHEBI:30616"/>
    </ligand>
</feature>
<evidence type="ECO:0000256" key="8">
    <source>
        <dbReference type="ARBA" id="ARBA00023204"/>
    </source>
</evidence>
<feature type="binding site" evidence="9">
    <location>
        <position position="76"/>
    </location>
    <ligand>
        <name>ATP</name>
        <dbReference type="ChEBI" id="CHEBI:30616"/>
    </ligand>
</feature>
<evidence type="ECO:0000256" key="3">
    <source>
        <dbReference type="ARBA" id="ARBA00022763"/>
    </source>
</evidence>
<evidence type="ECO:0000256" key="5">
    <source>
        <dbReference type="ARBA" id="ARBA00022840"/>
    </source>
</evidence>
<keyword evidence="8 9" id="KW-0234">DNA repair</keyword>
<dbReference type="InterPro" id="IPR008824">
    <property type="entry name" value="RuvB-like_N"/>
</dbReference>
<feature type="binding site" evidence="9">
    <location>
        <position position="301"/>
    </location>
    <ligand>
        <name>DNA</name>
        <dbReference type="ChEBI" id="CHEBI:16991"/>
    </ligand>
</feature>
<evidence type="ECO:0000256" key="6">
    <source>
        <dbReference type="ARBA" id="ARBA00023125"/>
    </source>
</evidence>
<gene>
    <name evidence="9" type="primary">ruvB</name>
    <name evidence="11" type="ORF">C798_02250</name>
</gene>
<evidence type="ECO:0000313" key="11">
    <source>
        <dbReference type="EMBL" id="QJP99092.1"/>
    </source>
</evidence>
<dbReference type="NCBIfam" id="NF000868">
    <property type="entry name" value="PRK00080.1"/>
    <property type="match status" value="1"/>
</dbReference>
<dbReference type="GO" id="GO:0000400">
    <property type="term" value="F:four-way junction DNA binding"/>
    <property type="evidence" value="ECO:0007669"/>
    <property type="project" value="UniProtKB-UniRule"/>
</dbReference>
<dbReference type="InterPro" id="IPR003593">
    <property type="entry name" value="AAA+_ATPase"/>
</dbReference>
<keyword evidence="4 9" id="KW-0378">Hydrolase</keyword>
<comment type="subcellular location">
    <subcellularLocation>
        <location evidence="9">Cytoplasm</location>
    </subcellularLocation>
</comment>
<dbReference type="Pfam" id="PF05491">
    <property type="entry name" value="WHD_RuvB"/>
    <property type="match status" value="1"/>
</dbReference>
<dbReference type="EMBL" id="CP008956">
    <property type="protein sequence ID" value="QJP99092.1"/>
    <property type="molecule type" value="Genomic_DNA"/>
</dbReference>
<dbReference type="InterPro" id="IPR036388">
    <property type="entry name" value="WH-like_DNA-bd_sf"/>
</dbReference>
<feature type="binding site" evidence="9">
    <location>
        <position position="75"/>
    </location>
    <ligand>
        <name>ATP</name>
        <dbReference type="ChEBI" id="CHEBI:30616"/>
    </ligand>
</feature>
<keyword evidence="5 9" id="KW-0067">ATP-binding</keyword>
<dbReference type="SUPFAM" id="SSF46785">
    <property type="entry name" value="Winged helix' DNA-binding domain"/>
    <property type="match status" value="1"/>
</dbReference>
<dbReference type="InterPro" id="IPR041445">
    <property type="entry name" value="AAA_lid_4"/>
</dbReference>
<feature type="binding site" evidence="9">
    <location>
        <begin position="138"/>
        <end position="140"/>
    </location>
    <ligand>
        <name>ATP</name>
        <dbReference type="ChEBI" id="CHEBI:30616"/>
    </ligand>
</feature>
<comment type="similarity">
    <text evidence="9">Belongs to the RuvB family.</text>
</comment>
<comment type="caution">
    <text evidence="9">Lacks conserved residue(s) required for the propagation of feature annotation.</text>
</comment>
<feature type="binding site" evidence="9">
    <location>
        <position position="76"/>
    </location>
    <ligand>
        <name>Mg(2+)</name>
        <dbReference type="ChEBI" id="CHEBI:18420"/>
    </ligand>
</feature>
<dbReference type="Gene3D" id="3.40.50.300">
    <property type="entry name" value="P-loop containing nucleotide triphosphate hydrolases"/>
    <property type="match status" value="1"/>
</dbReference>